<dbReference type="EMBL" id="JACEIK010009065">
    <property type="protein sequence ID" value="MCE3051921.1"/>
    <property type="molecule type" value="Genomic_DNA"/>
</dbReference>
<organism evidence="2 3">
    <name type="scientific">Datura stramonium</name>
    <name type="common">Jimsonweed</name>
    <name type="synonym">Common thornapple</name>
    <dbReference type="NCBI Taxonomy" id="4076"/>
    <lineage>
        <taxon>Eukaryota</taxon>
        <taxon>Viridiplantae</taxon>
        <taxon>Streptophyta</taxon>
        <taxon>Embryophyta</taxon>
        <taxon>Tracheophyta</taxon>
        <taxon>Spermatophyta</taxon>
        <taxon>Magnoliopsida</taxon>
        <taxon>eudicotyledons</taxon>
        <taxon>Gunneridae</taxon>
        <taxon>Pentapetalae</taxon>
        <taxon>asterids</taxon>
        <taxon>lamiids</taxon>
        <taxon>Solanales</taxon>
        <taxon>Solanaceae</taxon>
        <taxon>Solanoideae</taxon>
        <taxon>Datureae</taxon>
        <taxon>Datura</taxon>
    </lineage>
</organism>
<feature type="region of interest" description="Disordered" evidence="1">
    <location>
        <begin position="1"/>
        <end position="21"/>
    </location>
</feature>
<comment type="caution">
    <text evidence="2">The sequence shown here is derived from an EMBL/GenBank/DDBJ whole genome shotgun (WGS) entry which is preliminary data.</text>
</comment>
<sequence length="163" mass="18764">MSQIQPAQQEQHQAVTSRVAKTTTAVTPRSCTRCHYHFHDPGRVVRCYRVWCYCYFCFLLDAHRYTTGKHGNRADKMSVKIGWPCGQDMGRRLSSWDIRPSNKLRVLLETLPILFISLPSLVGTSSSASSFIVMSIHIPLDSEYQSQHQFNCDIRVKEQSENR</sequence>
<proteinExistence type="predicted"/>
<accession>A0ABS8WM52</accession>
<keyword evidence="3" id="KW-1185">Reference proteome</keyword>
<reference evidence="2 3" key="1">
    <citation type="journal article" date="2021" name="BMC Genomics">
        <title>Datura genome reveals duplications of psychoactive alkaloid biosynthetic genes and high mutation rate following tissue culture.</title>
        <authorList>
            <person name="Rajewski A."/>
            <person name="Carter-House D."/>
            <person name="Stajich J."/>
            <person name="Litt A."/>
        </authorList>
    </citation>
    <scope>NUCLEOTIDE SEQUENCE [LARGE SCALE GENOMIC DNA]</scope>
    <source>
        <strain evidence="2">AR-01</strain>
    </source>
</reference>
<feature type="compositionally biased region" description="Low complexity" evidence="1">
    <location>
        <begin position="1"/>
        <end position="13"/>
    </location>
</feature>
<protein>
    <submittedName>
        <fullName evidence="2">Uncharacterized protein</fullName>
    </submittedName>
</protein>
<dbReference type="Proteomes" id="UP000823775">
    <property type="component" value="Unassembled WGS sequence"/>
</dbReference>
<gene>
    <name evidence="2" type="ORF">HAX54_051192</name>
</gene>
<evidence type="ECO:0000256" key="1">
    <source>
        <dbReference type="SAM" id="MobiDB-lite"/>
    </source>
</evidence>
<evidence type="ECO:0000313" key="3">
    <source>
        <dbReference type="Proteomes" id="UP000823775"/>
    </source>
</evidence>
<name>A0ABS8WM52_DATST</name>
<evidence type="ECO:0000313" key="2">
    <source>
        <dbReference type="EMBL" id="MCE3051921.1"/>
    </source>
</evidence>